<protein>
    <recommendedName>
        <fullName evidence="4">DUF2059 domain-containing protein</fullName>
    </recommendedName>
</protein>
<keyword evidence="3" id="KW-1185">Reference proteome</keyword>
<gene>
    <name evidence="2" type="ORF">GW587_06705</name>
</gene>
<proteinExistence type="predicted"/>
<comment type="caution">
    <text evidence="2">The sequence shown here is derived from an EMBL/GenBank/DDBJ whole genome shotgun (WGS) entry which is preliminary data.</text>
</comment>
<accession>A0ABX0FHH3</accession>
<keyword evidence="1" id="KW-0732">Signal</keyword>
<feature type="chain" id="PRO_5045578397" description="DUF2059 domain-containing protein" evidence="1">
    <location>
        <begin position="21"/>
        <end position="169"/>
    </location>
</feature>
<evidence type="ECO:0000313" key="2">
    <source>
        <dbReference type="EMBL" id="NGZ83947.1"/>
    </source>
</evidence>
<evidence type="ECO:0008006" key="4">
    <source>
        <dbReference type="Google" id="ProtNLM"/>
    </source>
</evidence>
<reference evidence="3" key="1">
    <citation type="submission" date="2023-07" db="EMBL/GenBank/DDBJ databases">
        <title>Duganella aceri sp. nov., isolated from tree sap.</title>
        <authorList>
            <person name="Kim I.S."/>
        </authorList>
    </citation>
    <scope>NUCLEOTIDE SEQUENCE [LARGE SCALE GENOMIC DNA]</scope>
    <source>
        <strain evidence="3">SAP-35</strain>
    </source>
</reference>
<dbReference type="EMBL" id="JAADJT010000002">
    <property type="protein sequence ID" value="NGZ83947.1"/>
    <property type="molecule type" value="Genomic_DNA"/>
</dbReference>
<dbReference type="RefSeq" id="WP_166100200.1">
    <property type="nucleotide sequence ID" value="NZ_JAADJT010000002.1"/>
</dbReference>
<dbReference type="Proteomes" id="UP000666369">
    <property type="component" value="Unassembled WGS sequence"/>
</dbReference>
<name>A0ABX0FHH3_9BURK</name>
<evidence type="ECO:0000313" key="3">
    <source>
        <dbReference type="Proteomes" id="UP000666369"/>
    </source>
</evidence>
<evidence type="ECO:0000256" key="1">
    <source>
        <dbReference type="SAM" id="SignalP"/>
    </source>
</evidence>
<organism evidence="2 3">
    <name type="scientific">Duganella aceris</name>
    <dbReference type="NCBI Taxonomy" id="2703883"/>
    <lineage>
        <taxon>Bacteria</taxon>
        <taxon>Pseudomonadati</taxon>
        <taxon>Pseudomonadota</taxon>
        <taxon>Betaproteobacteria</taxon>
        <taxon>Burkholderiales</taxon>
        <taxon>Oxalobacteraceae</taxon>
        <taxon>Telluria group</taxon>
        <taxon>Duganella</taxon>
    </lineage>
</organism>
<feature type="signal peptide" evidence="1">
    <location>
        <begin position="1"/>
        <end position="20"/>
    </location>
</feature>
<sequence length="169" mass="18173">MKKSYAAFLIASLLVGAVHAATPNPDAAQVKAAHDLMAAMQAEKMMRMTAGGSQYASPAQRKEVMDKVIKLQPEVVYSRLALPVARLLSTETSVEMTNFYQSSYGQKVLQQTYNSGASLGGPSAPTPTAAEKAALKKPAYIKANKEFKANEQAIQHETFVLLKAVINGK</sequence>